<dbReference type="PROSITE" id="PS50977">
    <property type="entry name" value="HTH_TETR_2"/>
    <property type="match status" value="1"/>
</dbReference>
<dbReference type="PANTHER" id="PTHR30055">
    <property type="entry name" value="HTH-TYPE TRANSCRIPTIONAL REGULATOR RUTR"/>
    <property type="match status" value="1"/>
</dbReference>
<dbReference type="InterPro" id="IPR039538">
    <property type="entry name" value="BetI_C"/>
</dbReference>
<dbReference type="InterPro" id="IPR001647">
    <property type="entry name" value="HTH_TetR"/>
</dbReference>
<dbReference type="GO" id="GO:0000976">
    <property type="term" value="F:transcription cis-regulatory region binding"/>
    <property type="evidence" value="ECO:0007669"/>
    <property type="project" value="TreeGrafter"/>
</dbReference>
<dbReference type="InterPro" id="IPR009057">
    <property type="entry name" value="Homeodomain-like_sf"/>
</dbReference>
<evidence type="ECO:0000256" key="2">
    <source>
        <dbReference type="ARBA" id="ARBA00023015"/>
    </source>
</evidence>
<protein>
    <submittedName>
        <fullName evidence="8">Transcriptional repressor BetI</fullName>
    </submittedName>
</protein>
<dbReference type="InterPro" id="IPR036271">
    <property type="entry name" value="Tet_transcr_reg_TetR-rel_C_sf"/>
</dbReference>
<dbReference type="SUPFAM" id="SSF48498">
    <property type="entry name" value="Tetracyclin repressor-like, C-terminal domain"/>
    <property type="match status" value="1"/>
</dbReference>
<keyword evidence="3 5" id="KW-0238">DNA-binding</keyword>
<dbReference type="KEGG" id="avc:NCTC10951_02821"/>
<dbReference type="Gene3D" id="1.10.357.10">
    <property type="entry name" value="Tetracycline Repressor, domain 2"/>
    <property type="match status" value="1"/>
</dbReference>
<evidence type="ECO:0000313" key="9">
    <source>
        <dbReference type="Proteomes" id="UP000268658"/>
    </source>
</evidence>
<evidence type="ECO:0000313" key="8">
    <source>
        <dbReference type="EMBL" id="VEI18644.1"/>
    </source>
</evidence>
<dbReference type="AlphaFoldDB" id="A0A448PPL2"/>
<gene>
    <name evidence="8" type="ORF">NCTC10951_02821</name>
</gene>
<evidence type="ECO:0000256" key="3">
    <source>
        <dbReference type="ARBA" id="ARBA00023125"/>
    </source>
</evidence>
<dbReference type="Pfam" id="PF13977">
    <property type="entry name" value="TetR_C_6"/>
    <property type="match status" value="1"/>
</dbReference>
<evidence type="ECO:0000256" key="4">
    <source>
        <dbReference type="ARBA" id="ARBA00023163"/>
    </source>
</evidence>
<sequence length="222" mass="23510">MEDSAMGRNTGREADQDEGQGRGQPSVFEVPMSPAVSTTADATIAIIAEQGFDRVSVRSVAARLGVAPGTVQYRSPSRRALLTEALVRSVQRQAERVASHQVDPAKPESLLRALAELLPIGAVQREDAAAWVAFGAAASTRPWLAAPYWEALQIMRAWTEDVLDGARQAGLVRDGLSSAEGARLVTALVNGLTLDLLNAPPTEPDEVVGHLRSGLGLILDGL</sequence>
<name>A0A448PPL2_ACTVI</name>
<organism evidence="8 9">
    <name type="scientific">Actinomyces viscosus</name>
    <dbReference type="NCBI Taxonomy" id="1656"/>
    <lineage>
        <taxon>Bacteria</taxon>
        <taxon>Bacillati</taxon>
        <taxon>Actinomycetota</taxon>
        <taxon>Actinomycetes</taxon>
        <taxon>Actinomycetales</taxon>
        <taxon>Actinomycetaceae</taxon>
        <taxon>Actinomyces</taxon>
    </lineage>
</organism>
<dbReference type="Pfam" id="PF00440">
    <property type="entry name" value="TetR_N"/>
    <property type="match status" value="1"/>
</dbReference>
<evidence type="ECO:0000259" key="7">
    <source>
        <dbReference type="PROSITE" id="PS50977"/>
    </source>
</evidence>
<dbReference type="GO" id="GO:0003700">
    <property type="term" value="F:DNA-binding transcription factor activity"/>
    <property type="evidence" value="ECO:0007669"/>
    <property type="project" value="TreeGrafter"/>
</dbReference>
<dbReference type="SUPFAM" id="SSF46689">
    <property type="entry name" value="Homeodomain-like"/>
    <property type="match status" value="1"/>
</dbReference>
<proteinExistence type="predicted"/>
<dbReference type="EMBL" id="LR134477">
    <property type="protein sequence ID" value="VEI18644.1"/>
    <property type="molecule type" value="Genomic_DNA"/>
</dbReference>
<evidence type="ECO:0000256" key="5">
    <source>
        <dbReference type="PROSITE-ProRule" id="PRU00335"/>
    </source>
</evidence>
<feature type="region of interest" description="Disordered" evidence="6">
    <location>
        <begin position="1"/>
        <end position="29"/>
    </location>
</feature>
<accession>A0A448PPL2</accession>
<feature type="DNA-binding region" description="H-T-H motif" evidence="5">
    <location>
        <begin position="56"/>
        <end position="75"/>
    </location>
</feature>
<feature type="domain" description="HTH tetR-type" evidence="7">
    <location>
        <begin position="33"/>
        <end position="93"/>
    </location>
</feature>
<keyword evidence="2" id="KW-0805">Transcription regulation</keyword>
<dbReference type="Proteomes" id="UP000268658">
    <property type="component" value="Chromosome"/>
</dbReference>
<keyword evidence="4" id="KW-0804">Transcription</keyword>
<evidence type="ECO:0000256" key="1">
    <source>
        <dbReference type="ARBA" id="ARBA00022491"/>
    </source>
</evidence>
<dbReference type="PANTHER" id="PTHR30055:SF234">
    <property type="entry name" value="HTH-TYPE TRANSCRIPTIONAL REGULATOR BETI"/>
    <property type="match status" value="1"/>
</dbReference>
<keyword evidence="1" id="KW-0678">Repressor</keyword>
<dbReference type="InterPro" id="IPR050109">
    <property type="entry name" value="HTH-type_TetR-like_transc_reg"/>
</dbReference>
<evidence type="ECO:0000256" key="6">
    <source>
        <dbReference type="SAM" id="MobiDB-lite"/>
    </source>
</evidence>
<reference evidence="8 9" key="1">
    <citation type="submission" date="2018-12" db="EMBL/GenBank/DDBJ databases">
        <authorList>
            <consortium name="Pathogen Informatics"/>
        </authorList>
    </citation>
    <scope>NUCLEOTIDE SEQUENCE [LARGE SCALE GENOMIC DNA]</scope>
    <source>
        <strain evidence="8 9">NCTC10951</strain>
    </source>
</reference>